<dbReference type="Proteomes" id="UP001385951">
    <property type="component" value="Unassembled WGS sequence"/>
</dbReference>
<keyword evidence="1" id="KW-0812">Transmembrane</keyword>
<organism evidence="2 3">
    <name type="scientific">Cerrena zonata</name>
    <dbReference type="NCBI Taxonomy" id="2478898"/>
    <lineage>
        <taxon>Eukaryota</taxon>
        <taxon>Fungi</taxon>
        <taxon>Dikarya</taxon>
        <taxon>Basidiomycota</taxon>
        <taxon>Agaricomycotina</taxon>
        <taxon>Agaricomycetes</taxon>
        <taxon>Polyporales</taxon>
        <taxon>Cerrenaceae</taxon>
        <taxon>Cerrena</taxon>
    </lineage>
</organism>
<gene>
    <name evidence="2" type="ORF">QCA50_014065</name>
</gene>
<sequence length="157" mass="18158">MEQFPPVTSVVGGFIEGIGIANMFFGISVSQAYVYYKQWDRDPVWMKCLAATVILLETCNTVFVQRQQYFYSVLAIENPLLLLRIDWSIPVCVHSFVYMDFDLVSDDPCRPQLLLEWSWRLLYKDSMFIECGSSPETSALQLRRLSYFSAVTPSSYF</sequence>
<evidence type="ECO:0000313" key="2">
    <source>
        <dbReference type="EMBL" id="KAK7682682.1"/>
    </source>
</evidence>
<accession>A0AAW0FTQ0</accession>
<comment type="caution">
    <text evidence="2">The sequence shown here is derived from an EMBL/GenBank/DDBJ whole genome shotgun (WGS) entry which is preliminary data.</text>
</comment>
<reference evidence="2 3" key="1">
    <citation type="submission" date="2022-09" db="EMBL/GenBank/DDBJ databases">
        <authorList>
            <person name="Palmer J.M."/>
        </authorList>
    </citation>
    <scope>NUCLEOTIDE SEQUENCE [LARGE SCALE GENOMIC DNA]</scope>
    <source>
        <strain evidence="2 3">DSM 7382</strain>
    </source>
</reference>
<keyword evidence="3" id="KW-1185">Reference proteome</keyword>
<name>A0AAW0FTQ0_9APHY</name>
<dbReference type="EMBL" id="JASBNA010000034">
    <property type="protein sequence ID" value="KAK7682682.1"/>
    <property type="molecule type" value="Genomic_DNA"/>
</dbReference>
<dbReference type="AlphaFoldDB" id="A0AAW0FTQ0"/>
<evidence type="ECO:0000313" key="3">
    <source>
        <dbReference type="Proteomes" id="UP001385951"/>
    </source>
</evidence>
<keyword evidence="1" id="KW-1133">Transmembrane helix</keyword>
<protein>
    <submittedName>
        <fullName evidence="2">Uncharacterized protein</fullName>
    </submittedName>
</protein>
<keyword evidence="1" id="KW-0472">Membrane</keyword>
<proteinExistence type="predicted"/>
<feature type="transmembrane region" description="Helical" evidence="1">
    <location>
        <begin position="12"/>
        <end position="36"/>
    </location>
</feature>
<evidence type="ECO:0000256" key="1">
    <source>
        <dbReference type="SAM" id="Phobius"/>
    </source>
</evidence>